<dbReference type="Pfam" id="PF07690">
    <property type="entry name" value="MFS_1"/>
    <property type="match status" value="1"/>
</dbReference>
<feature type="transmembrane region" description="Helical" evidence="8">
    <location>
        <begin position="79"/>
        <end position="96"/>
    </location>
</feature>
<accession>A0A4S2FVD0</accession>
<feature type="transmembrane region" description="Helical" evidence="8">
    <location>
        <begin position="47"/>
        <end position="67"/>
    </location>
</feature>
<keyword evidence="5 8" id="KW-0812">Transmembrane</keyword>
<keyword evidence="3" id="KW-0813">Transport</keyword>
<evidence type="ECO:0000256" key="5">
    <source>
        <dbReference type="ARBA" id="ARBA00022692"/>
    </source>
</evidence>
<dbReference type="AlphaFoldDB" id="A0A4S2FVD0"/>
<feature type="transmembrane region" description="Helical" evidence="8">
    <location>
        <begin position="252"/>
        <end position="271"/>
    </location>
</feature>
<feature type="transmembrane region" description="Helical" evidence="8">
    <location>
        <begin position="366"/>
        <end position="387"/>
    </location>
</feature>
<comment type="subcellular location">
    <subcellularLocation>
        <location evidence="1">Cell membrane</location>
        <topology evidence="1">Multi-pass membrane protein</topology>
    </subcellularLocation>
</comment>
<evidence type="ECO:0000256" key="8">
    <source>
        <dbReference type="SAM" id="Phobius"/>
    </source>
</evidence>
<feature type="domain" description="Major facilitator superfamily (MFS) profile" evidence="9">
    <location>
        <begin position="10"/>
        <end position="391"/>
    </location>
</feature>
<dbReference type="PANTHER" id="PTHR23502">
    <property type="entry name" value="MAJOR FACILITATOR SUPERFAMILY"/>
    <property type="match status" value="1"/>
</dbReference>
<dbReference type="InterPro" id="IPR036259">
    <property type="entry name" value="MFS_trans_sf"/>
</dbReference>
<evidence type="ECO:0000256" key="7">
    <source>
        <dbReference type="ARBA" id="ARBA00023136"/>
    </source>
</evidence>
<dbReference type="Gene3D" id="1.20.1720.10">
    <property type="entry name" value="Multidrug resistance protein D"/>
    <property type="match status" value="1"/>
</dbReference>
<keyword evidence="6 8" id="KW-1133">Transmembrane helix</keyword>
<dbReference type="InterPro" id="IPR011701">
    <property type="entry name" value="MFS"/>
</dbReference>
<evidence type="ECO:0000313" key="11">
    <source>
        <dbReference type="Proteomes" id="UP000306630"/>
    </source>
</evidence>
<comment type="similarity">
    <text evidence="2">Belongs to the major facilitator superfamily. Bcr/CmlA family.</text>
</comment>
<dbReference type="Proteomes" id="UP000306630">
    <property type="component" value="Unassembled WGS sequence"/>
</dbReference>
<comment type="caution">
    <text evidence="10">The sequence shown here is derived from an EMBL/GenBank/DDBJ whole genome shotgun (WGS) entry which is preliminary data.</text>
</comment>
<evidence type="ECO:0000256" key="4">
    <source>
        <dbReference type="ARBA" id="ARBA00022475"/>
    </source>
</evidence>
<feature type="transmembrane region" description="Helical" evidence="8">
    <location>
        <begin position="283"/>
        <end position="303"/>
    </location>
</feature>
<keyword evidence="7 8" id="KW-0472">Membrane</keyword>
<gene>
    <name evidence="10" type="ORF">E5333_09295</name>
</gene>
<dbReference type="PANTHER" id="PTHR23502:SF132">
    <property type="entry name" value="POLYAMINE TRANSPORTER 2-RELATED"/>
    <property type="match status" value="1"/>
</dbReference>
<feature type="transmembrane region" description="Helical" evidence="8">
    <location>
        <begin position="137"/>
        <end position="159"/>
    </location>
</feature>
<evidence type="ECO:0000256" key="6">
    <source>
        <dbReference type="ARBA" id="ARBA00022989"/>
    </source>
</evidence>
<evidence type="ECO:0000256" key="3">
    <source>
        <dbReference type="ARBA" id="ARBA00022448"/>
    </source>
</evidence>
<feature type="transmembrane region" description="Helical" evidence="8">
    <location>
        <begin position="108"/>
        <end position="125"/>
    </location>
</feature>
<dbReference type="GO" id="GO:1990961">
    <property type="term" value="P:xenobiotic detoxification by transmembrane export across the plasma membrane"/>
    <property type="evidence" value="ECO:0007669"/>
    <property type="project" value="InterPro"/>
</dbReference>
<dbReference type="CDD" id="cd17320">
    <property type="entry name" value="MFS_MdfA_MDR_like"/>
    <property type="match status" value="1"/>
</dbReference>
<sequence>MESKYGKKYLIYLYLLLGALAAFPPLVTDMYLPALPVMTAEFNTVPSAVQMSLAACILGLAVGQLIFGPLSDKWGRKPLLKCALLLFILATVASIFSPTIEVLNICRFFQGLGGAGGVVLSRSVATDCYSGRELAKTLAIIGAINGIAPVTAPVIGGLFSESIGWKGIFCILLAIGIFLYLVSIPFRESHLQEKRYTGTLTSLFTQAGKLFRNSAYVRYVLIFGMSNGVLFGYISSASFILQNDFGLSELMFGILFGINSMVIGTGSILSLKLRKIANASDLGCAGMLLCSLLQLLNFYFGVGFWGYEILVFFMLFSVGMVFTTSTTLAMTEGKAMVGWASAIVGATGFLFGGIVTPLVGIGSIQISTYCIMTVCSLVSLIISCMAYRSKPVIV</sequence>
<reference evidence="10 11" key="1">
    <citation type="submission" date="2019-04" db="EMBL/GenBank/DDBJ databases">
        <title>Microbes associate with the intestines of laboratory mice.</title>
        <authorList>
            <person name="Navarre W."/>
            <person name="Wong E."/>
            <person name="Huang K."/>
            <person name="Tropini C."/>
            <person name="Ng K."/>
            <person name="Yu B."/>
        </authorList>
    </citation>
    <scope>NUCLEOTIDE SEQUENCE [LARGE SCALE GENOMIC DNA]</scope>
    <source>
        <strain evidence="10 11">NM06_A21</strain>
    </source>
</reference>
<keyword evidence="4" id="KW-1003">Cell membrane</keyword>
<name>A0A4S2FVD0_9BACT</name>
<dbReference type="InterPro" id="IPR004812">
    <property type="entry name" value="Efflux_drug-R_Bcr/CmlA"/>
</dbReference>
<evidence type="ECO:0000313" key="10">
    <source>
        <dbReference type="EMBL" id="TGY73281.1"/>
    </source>
</evidence>
<feature type="transmembrane region" description="Helical" evidence="8">
    <location>
        <begin position="165"/>
        <end position="186"/>
    </location>
</feature>
<evidence type="ECO:0000259" key="9">
    <source>
        <dbReference type="PROSITE" id="PS50850"/>
    </source>
</evidence>
<dbReference type="GO" id="GO:0005886">
    <property type="term" value="C:plasma membrane"/>
    <property type="evidence" value="ECO:0007669"/>
    <property type="project" value="UniProtKB-SubCell"/>
</dbReference>
<feature type="transmembrane region" description="Helical" evidence="8">
    <location>
        <begin position="337"/>
        <end position="360"/>
    </location>
</feature>
<proteinExistence type="inferred from homology"/>
<feature type="transmembrane region" description="Helical" evidence="8">
    <location>
        <begin position="309"/>
        <end position="330"/>
    </location>
</feature>
<evidence type="ECO:0000256" key="1">
    <source>
        <dbReference type="ARBA" id="ARBA00004651"/>
    </source>
</evidence>
<dbReference type="EMBL" id="SRYD01000034">
    <property type="protein sequence ID" value="TGY73281.1"/>
    <property type="molecule type" value="Genomic_DNA"/>
</dbReference>
<dbReference type="RefSeq" id="WP_135993465.1">
    <property type="nucleotide sequence ID" value="NZ_SRYD01000034.1"/>
</dbReference>
<organism evidence="10 11">
    <name type="scientific">Muribaculum intestinale</name>
    <dbReference type="NCBI Taxonomy" id="1796646"/>
    <lineage>
        <taxon>Bacteria</taxon>
        <taxon>Pseudomonadati</taxon>
        <taxon>Bacteroidota</taxon>
        <taxon>Bacteroidia</taxon>
        <taxon>Bacteroidales</taxon>
        <taxon>Muribaculaceae</taxon>
        <taxon>Muribaculum</taxon>
    </lineage>
</organism>
<feature type="transmembrane region" description="Helical" evidence="8">
    <location>
        <begin position="219"/>
        <end position="240"/>
    </location>
</feature>
<dbReference type="NCBIfam" id="TIGR00710">
    <property type="entry name" value="efflux_Bcr_CflA"/>
    <property type="match status" value="1"/>
</dbReference>
<dbReference type="PROSITE" id="PS50850">
    <property type="entry name" value="MFS"/>
    <property type="match status" value="1"/>
</dbReference>
<protein>
    <submittedName>
        <fullName evidence="10">Bcr/CflA family efflux MFS transporter</fullName>
    </submittedName>
</protein>
<dbReference type="SUPFAM" id="SSF103473">
    <property type="entry name" value="MFS general substrate transporter"/>
    <property type="match status" value="1"/>
</dbReference>
<evidence type="ECO:0000256" key="2">
    <source>
        <dbReference type="ARBA" id="ARBA00006236"/>
    </source>
</evidence>
<dbReference type="InterPro" id="IPR020846">
    <property type="entry name" value="MFS_dom"/>
</dbReference>
<feature type="transmembrane region" description="Helical" evidence="8">
    <location>
        <begin position="9"/>
        <end position="27"/>
    </location>
</feature>
<dbReference type="GO" id="GO:0042910">
    <property type="term" value="F:xenobiotic transmembrane transporter activity"/>
    <property type="evidence" value="ECO:0007669"/>
    <property type="project" value="InterPro"/>
</dbReference>